<evidence type="ECO:0000256" key="1">
    <source>
        <dbReference type="SAM" id="MobiDB-lite"/>
    </source>
</evidence>
<protein>
    <submittedName>
        <fullName evidence="2">Uncharacterized protein</fullName>
    </submittedName>
</protein>
<reference evidence="2 3" key="1">
    <citation type="submission" date="2019-10" db="EMBL/GenBank/DDBJ databases">
        <title>Streptomyces smaragdinus sp. nov. and Streptomyces fabii sp. nov., isolated from the gut of fungus growing-termite Macrotermes natalensis.</title>
        <authorList>
            <person name="Schwitalla J."/>
            <person name="Benndorf R."/>
            <person name="Martin K."/>
            <person name="De Beer W."/>
            <person name="Kaster A.-K."/>
            <person name="Vollmers J."/>
            <person name="Poulsen M."/>
            <person name="Beemelmanns C."/>
        </authorList>
    </citation>
    <scope>NUCLEOTIDE SEQUENCE [LARGE SCALE GENOMIC DNA]</scope>
    <source>
        <strain evidence="2 3">RB5</strain>
    </source>
</reference>
<dbReference type="EMBL" id="WEGJ01000002">
    <property type="protein sequence ID" value="MQY10579.1"/>
    <property type="molecule type" value="Genomic_DNA"/>
</dbReference>
<comment type="caution">
    <text evidence="2">The sequence shown here is derived from an EMBL/GenBank/DDBJ whole genome shotgun (WGS) entry which is preliminary data.</text>
</comment>
<gene>
    <name evidence="2" type="ORF">SRB5_06900</name>
</gene>
<sequence length="46" mass="4839">MDLFDTFLKAVDGLRGEDKPVRATAHTSSVSAEGWTTTQPATGSDA</sequence>
<dbReference type="RefSeq" id="WP_153449957.1">
    <property type="nucleotide sequence ID" value="NZ_WEGJ01000002.1"/>
</dbReference>
<name>A0A7K0CAW7_9ACTN</name>
<dbReference type="AlphaFoldDB" id="A0A7K0CAW7"/>
<proteinExistence type="predicted"/>
<dbReference type="Proteomes" id="UP000466345">
    <property type="component" value="Unassembled WGS sequence"/>
</dbReference>
<feature type="compositionally biased region" description="Polar residues" evidence="1">
    <location>
        <begin position="25"/>
        <end position="46"/>
    </location>
</feature>
<feature type="region of interest" description="Disordered" evidence="1">
    <location>
        <begin position="15"/>
        <end position="46"/>
    </location>
</feature>
<evidence type="ECO:0000313" key="2">
    <source>
        <dbReference type="EMBL" id="MQY10579.1"/>
    </source>
</evidence>
<keyword evidence="3" id="KW-1185">Reference proteome</keyword>
<organism evidence="2 3">
    <name type="scientific">Streptomyces smaragdinus</name>
    <dbReference type="NCBI Taxonomy" id="2585196"/>
    <lineage>
        <taxon>Bacteria</taxon>
        <taxon>Bacillati</taxon>
        <taxon>Actinomycetota</taxon>
        <taxon>Actinomycetes</taxon>
        <taxon>Kitasatosporales</taxon>
        <taxon>Streptomycetaceae</taxon>
        <taxon>Streptomyces</taxon>
    </lineage>
</organism>
<accession>A0A7K0CAW7</accession>
<evidence type="ECO:0000313" key="3">
    <source>
        <dbReference type="Proteomes" id="UP000466345"/>
    </source>
</evidence>